<dbReference type="EMBL" id="CDMY01000325">
    <property type="protein sequence ID" value="CEM02413.1"/>
    <property type="molecule type" value="Genomic_DNA"/>
</dbReference>
<dbReference type="InterPro" id="IPR051100">
    <property type="entry name" value="DnaJ_subfamily_B/C"/>
</dbReference>
<dbReference type="Proteomes" id="UP000041254">
    <property type="component" value="Unassembled WGS sequence"/>
</dbReference>
<keyword evidence="5" id="KW-1185">Reference proteome</keyword>
<sequence>MYSYREKNFYEWFEASPTSDRNDIHAAYRKASLKYHPDKNPDPDAEDTFYRLKRAHDILMNESQRSSYHRFGDHNDGQVEDATGMTVVMLSLVNYLLCFILGYVLTFAKPFHFARQIIIVYLVGSFCLELHMRYVEGDAVLDFIPTMSQLLPFEKILLLRQLFPSILCLSIIVSSSIYVDQDAVLQYLLKGILTTNQAIVVKTAELQQNAPAGGLGMSGPLTSTAARKIAAERAGGMQSAAVRSLQEGGRTQSTSIGGEDAQTPTDATNAGGDSSKAAPAGGEGKGNMFREFVNELSDDQRQRLNEILVQTHQQQQQQPKGGGFNIYQLIFVGVIAWIWFSRSSSSTAGGDVP</sequence>
<evidence type="ECO:0000313" key="4">
    <source>
        <dbReference type="EMBL" id="CEM02413.1"/>
    </source>
</evidence>
<evidence type="ECO:0000256" key="1">
    <source>
        <dbReference type="SAM" id="MobiDB-lite"/>
    </source>
</evidence>
<keyword evidence="2" id="KW-0472">Membrane</keyword>
<dbReference type="VEuPathDB" id="CryptoDB:Vbra_8372"/>
<name>A0A0G4EWI7_VITBC</name>
<dbReference type="GO" id="GO:0030544">
    <property type="term" value="F:Hsp70 protein binding"/>
    <property type="evidence" value="ECO:0007669"/>
    <property type="project" value="TreeGrafter"/>
</dbReference>
<keyword evidence="2" id="KW-0812">Transmembrane</keyword>
<protein>
    <recommendedName>
        <fullName evidence="3">J domain-containing protein</fullName>
    </recommendedName>
</protein>
<accession>A0A0G4EWI7</accession>
<feature type="domain" description="J" evidence="3">
    <location>
        <begin position="8"/>
        <end position="72"/>
    </location>
</feature>
<dbReference type="PANTHER" id="PTHR43908">
    <property type="entry name" value="AT29763P-RELATED"/>
    <property type="match status" value="1"/>
</dbReference>
<feature type="transmembrane region" description="Helical" evidence="2">
    <location>
        <begin position="117"/>
        <end position="136"/>
    </location>
</feature>
<reference evidence="4 5" key="1">
    <citation type="submission" date="2014-11" db="EMBL/GenBank/DDBJ databases">
        <authorList>
            <person name="Zhu J."/>
            <person name="Qi W."/>
            <person name="Song R."/>
        </authorList>
    </citation>
    <scope>NUCLEOTIDE SEQUENCE [LARGE SCALE GENOMIC DNA]</scope>
</reference>
<dbReference type="InterPro" id="IPR018253">
    <property type="entry name" value="DnaJ_domain_CS"/>
</dbReference>
<feature type="region of interest" description="Disordered" evidence="1">
    <location>
        <begin position="240"/>
        <end position="287"/>
    </location>
</feature>
<dbReference type="CDD" id="cd06257">
    <property type="entry name" value="DnaJ"/>
    <property type="match status" value="1"/>
</dbReference>
<dbReference type="PhylomeDB" id="A0A0G4EWI7"/>
<proteinExistence type="predicted"/>
<dbReference type="PANTHER" id="PTHR43908:SF3">
    <property type="entry name" value="AT29763P-RELATED"/>
    <property type="match status" value="1"/>
</dbReference>
<dbReference type="PRINTS" id="PR00625">
    <property type="entry name" value="JDOMAIN"/>
</dbReference>
<gene>
    <name evidence="4" type="ORF">Vbra_8372</name>
</gene>
<evidence type="ECO:0000256" key="2">
    <source>
        <dbReference type="SAM" id="Phobius"/>
    </source>
</evidence>
<dbReference type="SUPFAM" id="SSF46565">
    <property type="entry name" value="Chaperone J-domain"/>
    <property type="match status" value="1"/>
</dbReference>
<dbReference type="SMART" id="SM00271">
    <property type="entry name" value="DnaJ"/>
    <property type="match status" value="1"/>
</dbReference>
<dbReference type="AlphaFoldDB" id="A0A0G4EWI7"/>
<keyword evidence="2" id="KW-1133">Transmembrane helix</keyword>
<dbReference type="PROSITE" id="PS50076">
    <property type="entry name" value="DNAJ_2"/>
    <property type="match status" value="1"/>
</dbReference>
<dbReference type="GO" id="GO:0071218">
    <property type="term" value="P:cellular response to misfolded protein"/>
    <property type="evidence" value="ECO:0007669"/>
    <property type="project" value="TreeGrafter"/>
</dbReference>
<evidence type="ECO:0000313" key="5">
    <source>
        <dbReference type="Proteomes" id="UP000041254"/>
    </source>
</evidence>
<organism evidence="4 5">
    <name type="scientific">Vitrella brassicaformis (strain CCMP3155)</name>
    <dbReference type="NCBI Taxonomy" id="1169540"/>
    <lineage>
        <taxon>Eukaryota</taxon>
        <taxon>Sar</taxon>
        <taxon>Alveolata</taxon>
        <taxon>Colpodellida</taxon>
        <taxon>Vitrellaceae</taxon>
        <taxon>Vitrella</taxon>
    </lineage>
</organism>
<dbReference type="OMA" id="FMNGCRS"/>
<feature type="transmembrane region" description="Helical" evidence="2">
    <location>
        <begin position="156"/>
        <end position="179"/>
    </location>
</feature>
<dbReference type="Pfam" id="PF00226">
    <property type="entry name" value="DnaJ"/>
    <property type="match status" value="1"/>
</dbReference>
<dbReference type="InterPro" id="IPR001623">
    <property type="entry name" value="DnaJ_domain"/>
</dbReference>
<dbReference type="GO" id="GO:0005789">
    <property type="term" value="C:endoplasmic reticulum membrane"/>
    <property type="evidence" value="ECO:0007669"/>
    <property type="project" value="TreeGrafter"/>
</dbReference>
<feature type="compositionally biased region" description="Polar residues" evidence="1">
    <location>
        <begin position="249"/>
        <end position="272"/>
    </location>
</feature>
<feature type="transmembrane region" description="Helical" evidence="2">
    <location>
        <begin position="322"/>
        <end position="340"/>
    </location>
</feature>
<feature type="transmembrane region" description="Helical" evidence="2">
    <location>
        <begin position="82"/>
        <end position="105"/>
    </location>
</feature>
<dbReference type="PROSITE" id="PS00636">
    <property type="entry name" value="DNAJ_1"/>
    <property type="match status" value="1"/>
</dbReference>
<dbReference type="InterPro" id="IPR036869">
    <property type="entry name" value="J_dom_sf"/>
</dbReference>
<evidence type="ECO:0000259" key="3">
    <source>
        <dbReference type="PROSITE" id="PS50076"/>
    </source>
</evidence>
<dbReference type="Gene3D" id="1.10.287.110">
    <property type="entry name" value="DnaJ domain"/>
    <property type="match status" value="1"/>
</dbReference>
<dbReference type="InParanoid" id="A0A0G4EWI7"/>
<dbReference type="OrthoDB" id="66964at2759"/>